<accession>A0AAE2BW86</accession>
<organism evidence="2 3">
    <name type="scientific">Sesamum angolense</name>
    <dbReference type="NCBI Taxonomy" id="2727404"/>
    <lineage>
        <taxon>Eukaryota</taxon>
        <taxon>Viridiplantae</taxon>
        <taxon>Streptophyta</taxon>
        <taxon>Embryophyta</taxon>
        <taxon>Tracheophyta</taxon>
        <taxon>Spermatophyta</taxon>
        <taxon>Magnoliopsida</taxon>
        <taxon>eudicotyledons</taxon>
        <taxon>Gunneridae</taxon>
        <taxon>Pentapetalae</taxon>
        <taxon>asterids</taxon>
        <taxon>lamiids</taxon>
        <taxon>Lamiales</taxon>
        <taxon>Pedaliaceae</taxon>
        <taxon>Sesamum</taxon>
    </lineage>
</organism>
<comment type="caution">
    <text evidence="2">The sequence shown here is derived from an EMBL/GenBank/DDBJ whole genome shotgun (WGS) entry which is preliminary data.</text>
</comment>
<protein>
    <submittedName>
        <fullName evidence="2">Serine/threonine-protein kinase ZRK7</fullName>
    </submittedName>
</protein>
<reference evidence="2" key="2">
    <citation type="journal article" date="2024" name="Plant">
        <title>Genomic evolution and insights into agronomic trait innovations of Sesamum species.</title>
        <authorList>
            <person name="Miao H."/>
            <person name="Wang L."/>
            <person name="Qu L."/>
            <person name="Liu H."/>
            <person name="Sun Y."/>
            <person name="Le M."/>
            <person name="Wang Q."/>
            <person name="Wei S."/>
            <person name="Zheng Y."/>
            <person name="Lin W."/>
            <person name="Duan Y."/>
            <person name="Cao H."/>
            <person name="Xiong S."/>
            <person name="Wang X."/>
            <person name="Wei L."/>
            <person name="Li C."/>
            <person name="Ma Q."/>
            <person name="Ju M."/>
            <person name="Zhao R."/>
            <person name="Li G."/>
            <person name="Mu C."/>
            <person name="Tian Q."/>
            <person name="Mei H."/>
            <person name="Zhang T."/>
            <person name="Gao T."/>
            <person name="Zhang H."/>
        </authorList>
    </citation>
    <scope>NUCLEOTIDE SEQUENCE</scope>
    <source>
        <strain evidence="2">K16</strain>
    </source>
</reference>
<gene>
    <name evidence="2" type="ORF">Sango_1103900</name>
</gene>
<dbReference type="EMBL" id="JACGWL010000006">
    <property type="protein sequence ID" value="KAK4399978.1"/>
    <property type="molecule type" value="Genomic_DNA"/>
</dbReference>
<dbReference type="PANTHER" id="PTHR34892">
    <property type="entry name" value="VACUOLAR ATP SYNTHASE CATALYTIC SUBUNIT-RELATED / V-ATPASE-RELATED / VACUOLAR PROTON PUMP-LIKE PROTEIN"/>
    <property type="match status" value="1"/>
</dbReference>
<evidence type="ECO:0000313" key="2">
    <source>
        <dbReference type="EMBL" id="KAK4399978.1"/>
    </source>
</evidence>
<dbReference type="PANTHER" id="PTHR34892:SF1">
    <property type="entry name" value="VACUOLAR ATP SYNTHASE CATALYTIC SUBUNIT-RELATED _ V-ATPASE-RELATED _ VACUOLAR PROTON PUMP-RELATED"/>
    <property type="match status" value="1"/>
</dbReference>
<keyword evidence="2" id="KW-0418">Kinase</keyword>
<keyword evidence="2" id="KW-0808">Transferase</keyword>
<dbReference type="GO" id="GO:0016301">
    <property type="term" value="F:kinase activity"/>
    <property type="evidence" value="ECO:0007669"/>
    <property type="project" value="UniProtKB-KW"/>
</dbReference>
<dbReference type="GO" id="GO:0005773">
    <property type="term" value="C:vacuole"/>
    <property type="evidence" value="ECO:0007669"/>
    <property type="project" value="TreeGrafter"/>
</dbReference>
<evidence type="ECO:0000313" key="3">
    <source>
        <dbReference type="Proteomes" id="UP001289374"/>
    </source>
</evidence>
<dbReference type="AlphaFoldDB" id="A0AAE2BW86"/>
<name>A0AAE2BW86_9LAMI</name>
<evidence type="ECO:0000256" key="1">
    <source>
        <dbReference type="SAM" id="MobiDB-lite"/>
    </source>
</evidence>
<proteinExistence type="predicted"/>
<reference evidence="2" key="1">
    <citation type="submission" date="2020-06" db="EMBL/GenBank/DDBJ databases">
        <authorList>
            <person name="Li T."/>
            <person name="Hu X."/>
            <person name="Zhang T."/>
            <person name="Song X."/>
            <person name="Zhang H."/>
            <person name="Dai N."/>
            <person name="Sheng W."/>
            <person name="Hou X."/>
            <person name="Wei L."/>
        </authorList>
    </citation>
    <scope>NUCLEOTIDE SEQUENCE</scope>
    <source>
        <strain evidence="2">K16</strain>
        <tissue evidence="2">Leaf</tissue>
    </source>
</reference>
<feature type="region of interest" description="Disordered" evidence="1">
    <location>
        <begin position="1"/>
        <end position="25"/>
    </location>
</feature>
<keyword evidence="3" id="KW-1185">Reference proteome</keyword>
<dbReference type="Proteomes" id="UP001289374">
    <property type="component" value="Unassembled WGS sequence"/>
</dbReference>
<sequence>MSLVDHPLTPSSSKRNQRKLATGVEPECSYDECQPQIPISRTHNREKAKAVVQRLGDAQEPQQQAAVMGSPPQKINLISCEPMAHVSDIKLIRTDTTLDLSQKAEKGYVVSGTTHWGAEKQQESF</sequence>